<reference evidence="11 12" key="1">
    <citation type="journal article" date="2011" name="J. Bacteriol.">
        <title>Complete genome sequence of the cellulose-degrading bacterium Cellulosilyticum lentocellum.</title>
        <authorList>
            <consortium name="US DOE Joint Genome Institute"/>
            <person name="Miller D.A."/>
            <person name="Suen G."/>
            <person name="Bruce D."/>
            <person name="Copeland A."/>
            <person name="Cheng J.F."/>
            <person name="Detter C."/>
            <person name="Goodwin L.A."/>
            <person name="Han C.S."/>
            <person name="Hauser L.J."/>
            <person name="Land M.L."/>
            <person name="Lapidus A."/>
            <person name="Lucas S."/>
            <person name="Meincke L."/>
            <person name="Pitluck S."/>
            <person name="Tapia R."/>
            <person name="Teshima H."/>
            <person name="Woyke T."/>
            <person name="Fox B.G."/>
            <person name="Angert E.R."/>
            <person name="Currie C.R."/>
        </authorList>
    </citation>
    <scope>NUCLEOTIDE SEQUENCE [LARGE SCALE GENOMIC DNA]</scope>
    <source>
        <strain evidence="12">ATCC 49066 / DSM 5427 / NCIMB 11756 / RHM5</strain>
    </source>
</reference>
<feature type="signal peptide" evidence="9">
    <location>
        <begin position="1"/>
        <end position="28"/>
    </location>
</feature>
<keyword evidence="3 8" id="KW-0378">Hydrolase</keyword>
<protein>
    <recommendedName>
        <fullName evidence="2">cellulase</fullName>
        <ecNumber evidence="2">3.2.1.4</ecNumber>
    </recommendedName>
</protein>
<evidence type="ECO:0000256" key="6">
    <source>
        <dbReference type="ARBA" id="ARBA00023295"/>
    </source>
</evidence>
<dbReference type="PANTHER" id="PTHR35923:SF2">
    <property type="entry name" value="ENDOGLUCANASE"/>
    <property type="match status" value="1"/>
</dbReference>
<dbReference type="AlphaFoldDB" id="F2JID5"/>
<dbReference type="InterPro" id="IPR017853">
    <property type="entry name" value="GH"/>
</dbReference>
<evidence type="ECO:0000256" key="8">
    <source>
        <dbReference type="RuleBase" id="RU361153"/>
    </source>
</evidence>
<evidence type="ECO:0000259" key="10">
    <source>
        <dbReference type="PROSITE" id="PS51766"/>
    </source>
</evidence>
<dbReference type="Pfam" id="PF00404">
    <property type="entry name" value="Dockerin_1"/>
    <property type="match status" value="1"/>
</dbReference>
<feature type="domain" description="Dockerin" evidence="10">
    <location>
        <begin position="446"/>
        <end position="513"/>
    </location>
</feature>
<organism evidence="11 12">
    <name type="scientific">Cellulosilyticum lentocellum (strain ATCC 49066 / DSM 5427 / NCIMB 11756 / RHM5)</name>
    <name type="common">Clostridium lentocellum</name>
    <dbReference type="NCBI Taxonomy" id="642492"/>
    <lineage>
        <taxon>Bacteria</taxon>
        <taxon>Bacillati</taxon>
        <taxon>Bacillota</taxon>
        <taxon>Clostridia</taxon>
        <taxon>Lachnospirales</taxon>
        <taxon>Cellulosilyticaceae</taxon>
        <taxon>Cellulosilyticum</taxon>
    </lineage>
</organism>
<dbReference type="HOGENOM" id="CLU_020735_2_0_9"/>
<dbReference type="Gene3D" id="1.10.1330.10">
    <property type="entry name" value="Dockerin domain"/>
    <property type="match status" value="1"/>
</dbReference>
<dbReference type="Gene3D" id="3.20.20.80">
    <property type="entry name" value="Glycosidases"/>
    <property type="match status" value="1"/>
</dbReference>
<keyword evidence="9" id="KW-0732">Signal</keyword>
<dbReference type="Proteomes" id="UP000008467">
    <property type="component" value="Chromosome"/>
</dbReference>
<evidence type="ECO:0000256" key="9">
    <source>
        <dbReference type="SAM" id="SignalP"/>
    </source>
</evidence>
<evidence type="ECO:0000256" key="2">
    <source>
        <dbReference type="ARBA" id="ARBA00012601"/>
    </source>
</evidence>
<comment type="catalytic activity">
    <reaction evidence="1">
        <text>Endohydrolysis of (1-&gt;4)-beta-D-glucosidic linkages in cellulose, lichenin and cereal beta-D-glucans.</text>
        <dbReference type="EC" id="3.2.1.4"/>
    </reaction>
</comment>
<proteinExistence type="inferred from homology"/>
<evidence type="ECO:0000256" key="4">
    <source>
        <dbReference type="ARBA" id="ARBA00023001"/>
    </source>
</evidence>
<dbReference type="CDD" id="cd14256">
    <property type="entry name" value="Dockerin_I"/>
    <property type="match status" value="1"/>
</dbReference>
<evidence type="ECO:0000313" key="12">
    <source>
        <dbReference type="Proteomes" id="UP000008467"/>
    </source>
</evidence>
<evidence type="ECO:0000256" key="1">
    <source>
        <dbReference type="ARBA" id="ARBA00000966"/>
    </source>
</evidence>
<evidence type="ECO:0000256" key="7">
    <source>
        <dbReference type="ARBA" id="ARBA00023326"/>
    </source>
</evidence>
<keyword evidence="6 8" id="KW-0326">Glycosidase</keyword>
<name>F2JID5_CELLD</name>
<dbReference type="SUPFAM" id="SSF51445">
    <property type="entry name" value="(Trans)glycosidases"/>
    <property type="match status" value="1"/>
</dbReference>
<dbReference type="GO" id="GO:0030245">
    <property type="term" value="P:cellulose catabolic process"/>
    <property type="evidence" value="ECO:0007669"/>
    <property type="project" value="UniProtKB-KW"/>
</dbReference>
<accession>F2JID5</accession>
<dbReference type="RefSeq" id="WP_013657594.1">
    <property type="nucleotide sequence ID" value="NC_015275.1"/>
</dbReference>
<comment type="similarity">
    <text evidence="8">Belongs to the glycosyl hydrolase 5 (cellulase A) family.</text>
</comment>
<evidence type="ECO:0000256" key="3">
    <source>
        <dbReference type="ARBA" id="ARBA00022801"/>
    </source>
</evidence>
<dbReference type="InterPro" id="IPR001547">
    <property type="entry name" value="Glyco_hydro_5"/>
</dbReference>
<dbReference type="InterPro" id="IPR018087">
    <property type="entry name" value="Glyco_hydro_5_CS"/>
</dbReference>
<dbReference type="PROSITE" id="PS00448">
    <property type="entry name" value="CLOS_CELLULOSOME_RPT"/>
    <property type="match status" value="1"/>
</dbReference>
<dbReference type="EC" id="3.2.1.4" evidence="2"/>
<dbReference type="KEGG" id="cle:Clole_2598"/>
<dbReference type="InterPro" id="IPR036439">
    <property type="entry name" value="Dockerin_dom_sf"/>
</dbReference>
<dbReference type="InterPro" id="IPR016134">
    <property type="entry name" value="Dockerin_dom"/>
</dbReference>
<keyword evidence="7" id="KW-0624">Polysaccharide degradation</keyword>
<keyword evidence="12" id="KW-1185">Reference proteome</keyword>
<dbReference type="InterPro" id="IPR018247">
    <property type="entry name" value="EF_Hand_1_Ca_BS"/>
</dbReference>
<dbReference type="PROSITE" id="PS00018">
    <property type="entry name" value="EF_HAND_1"/>
    <property type="match status" value="1"/>
</dbReference>
<dbReference type="PROSITE" id="PS00659">
    <property type="entry name" value="GLYCOSYL_HYDROL_F5"/>
    <property type="match status" value="1"/>
</dbReference>
<dbReference type="GO" id="GO:0008810">
    <property type="term" value="F:cellulase activity"/>
    <property type="evidence" value="ECO:0007669"/>
    <property type="project" value="UniProtKB-EC"/>
</dbReference>
<evidence type="ECO:0000313" key="11">
    <source>
        <dbReference type="EMBL" id="ADZ84301.1"/>
    </source>
</evidence>
<dbReference type="EMBL" id="CP002582">
    <property type="protein sequence ID" value="ADZ84301.1"/>
    <property type="molecule type" value="Genomic_DNA"/>
</dbReference>
<gene>
    <name evidence="11" type="ordered locus">Clole_2598</name>
</gene>
<dbReference type="PROSITE" id="PS51766">
    <property type="entry name" value="DOCKERIN"/>
    <property type="match status" value="1"/>
</dbReference>
<dbReference type="SUPFAM" id="SSF63446">
    <property type="entry name" value="Type I dockerin domain"/>
    <property type="match status" value="1"/>
</dbReference>
<keyword evidence="4" id="KW-0136">Cellulose degradation</keyword>
<feature type="chain" id="PRO_5003278928" description="cellulase" evidence="9">
    <location>
        <begin position="29"/>
        <end position="513"/>
    </location>
</feature>
<evidence type="ECO:0000256" key="5">
    <source>
        <dbReference type="ARBA" id="ARBA00023277"/>
    </source>
</evidence>
<dbReference type="PANTHER" id="PTHR35923">
    <property type="entry name" value="MAJOR EXTRACELLULAR ENDOGLUCANASE"/>
    <property type="match status" value="1"/>
</dbReference>
<sequence>MKIGKKVTSLALSALMAVMIGMPSTLMAATAKSDDDWLTTKGNKIVDQDGNEVWLTGTNWFGFNTGTNVFDGVWSVNMKKALDEMANRGINLLRIPISTQLIYEWKNGTAKKANVNEYVNPELAGMSSLQLFDEAVKMCKANGMKIMLDIHSAETNAMGHIYPVWYDEAHPIEMYHETLEWFTERYKNDDTILAIDLKNEPHGKPGQDKVWAKWDNSTDENNWKYAAETAAAKVLAINPNLLIVIEGVEAYPMEGYDYTTRDEYMKPHYYYNWWGGNLRGVKDYPIDLGVYQSQVVYSPHDYGPLVYAQPWFEKDFTTETLYEDCWGDNWAYINEEGIAPLLMGEWGGFMDGGKNEKWMTLLRDYMIKNKIHHTFWCYNANSGDTGGLVGYDFATWDEAKYAFLKSALWQNAEGKFIGLDHEVALGNKGITVAAYYNGTQPENPGETGIKGDLNGDQSINSTDYVLLKRHLLGVSLLTDIALKSADVDEDGAVNEGDLLKLESYLLGNSDSLQ</sequence>
<dbReference type="Pfam" id="PF00150">
    <property type="entry name" value="Cellulase"/>
    <property type="match status" value="1"/>
</dbReference>
<dbReference type="InterPro" id="IPR002105">
    <property type="entry name" value="Dockerin_1_rpt"/>
</dbReference>
<dbReference type="STRING" id="642492.Clole_2598"/>
<keyword evidence="5" id="KW-0119">Carbohydrate metabolism</keyword>
<dbReference type="eggNOG" id="COG2730">
    <property type="taxonomic scope" value="Bacteria"/>
</dbReference>